<accession>A0A421DLA2</accession>
<comment type="caution">
    <text evidence="1">The sequence shown here is derived from an EMBL/GenBank/DDBJ whole genome shotgun (WGS) entry which is preliminary data.</text>
</comment>
<protein>
    <submittedName>
        <fullName evidence="1">Uncharacterized protein</fullName>
    </submittedName>
</protein>
<dbReference type="AlphaFoldDB" id="A0A421DLA2"/>
<dbReference type="EMBL" id="MJLZ01000037">
    <property type="protein sequence ID" value="RLM20820.1"/>
    <property type="molecule type" value="Genomic_DNA"/>
</dbReference>
<organism evidence="1 2">
    <name type="scientific">Brenneria alni</name>
    <dbReference type="NCBI Taxonomy" id="71656"/>
    <lineage>
        <taxon>Bacteria</taxon>
        <taxon>Pseudomonadati</taxon>
        <taxon>Pseudomonadota</taxon>
        <taxon>Gammaproteobacteria</taxon>
        <taxon>Enterobacterales</taxon>
        <taxon>Pectobacteriaceae</taxon>
        <taxon>Brenneria</taxon>
    </lineage>
</organism>
<dbReference type="OrthoDB" id="6520322at2"/>
<dbReference type="Proteomes" id="UP000285648">
    <property type="component" value="Unassembled WGS sequence"/>
</dbReference>
<evidence type="ECO:0000313" key="2">
    <source>
        <dbReference type="Proteomes" id="UP000285648"/>
    </source>
</evidence>
<dbReference type="RefSeq" id="WP_121575916.1">
    <property type="nucleotide sequence ID" value="NZ_MJLZ01000037.1"/>
</dbReference>
<keyword evidence="2" id="KW-1185">Reference proteome</keyword>
<evidence type="ECO:0000313" key="1">
    <source>
        <dbReference type="EMBL" id="RLM20820.1"/>
    </source>
</evidence>
<sequence length="70" mass="7880">MSPVQASTFHEAEELIKAGIVKKIKLSFDISGDDFFQLAMMSADRGGKILRQKGYFIISMKKMLIPQNTE</sequence>
<gene>
    <name evidence="1" type="ORF">BIY29_14655</name>
</gene>
<reference evidence="1 2" key="1">
    <citation type="submission" date="2016-09" db="EMBL/GenBank/DDBJ databases">
        <authorList>
            <person name="Doonan J."/>
            <person name="Pachebat J.A."/>
            <person name="Golyshin P.N."/>
            <person name="Denman S."/>
            <person name="Mcdonald J.E."/>
        </authorList>
    </citation>
    <scope>NUCLEOTIDE SEQUENCE [LARGE SCALE GENOMIC DNA]</scope>
    <source>
        <strain evidence="1 2">NCPPB 3934</strain>
    </source>
</reference>
<proteinExistence type="predicted"/>
<name>A0A421DLA2_9GAMM</name>